<dbReference type="InterPro" id="IPR058192">
    <property type="entry name" value="WHD_ROQ1-like"/>
</dbReference>
<dbReference type="OrthoDB" id="1936883at2759"/>
<dbReference type="GO" id="GO:0006952">
    <property type="term" value="P:defense response"/>
    <property type="evidence" value="ECO:0007669"/>
    <property type="project" value="UniProtKB-KW"/>
</dbReference>
<dbReference type="Pfam" id="PF01582">
    <property type="entry name" value="TIR"/>
    <property type="match status" value="1"/>
</dbReference>
<feature type="domain" description="TIR" evidence="5">
    <location>
        <begin position="10"/>
        <end position="176"/>
    </location>
</feature>
<evidence type="ECO:0000313" key="7">
    <source>
        <dbReference type="Proteomes" id="UP000806378"/>
    </source>
</evidence>
<dbReference type="Gene3D" id="3.40.50.10140">
    <property type="entry name" value="Toll/interleukin-1 receptor homology (TIR) domain"/>
    <property type="match status" value="1"/>
</dbReference>
<dbReference type="InterPro" id="IPR035897">
    <property type="entry name" value="Toll_tir_struct_dom_sf"/>
</dbReference>
<dbReference type="InterPro" id="IPR002182">
    <property type="entry name" value="NB-ARC"/>
</dbReference>
<dbReference type="SUPFAM" id="SSF52200">
    <property type="entry name" value="Toll/Interleukin receptor TIR domain"/>
    <property type="match status" value="1"/>
</dbReference>
<proteinExistence type="predicted"/>
<dbReference type="SUPFAM" id="SSF52058">
    <property type="entry name" value="L domain-like"/>
    <property type="match status" value="1"/>
</dbReference>
<dbReference type="PROSITE" id="PS51450">
    <property type="entry name" value="LRR"/>
    <property type="match status" value="1"/>
</dbReference>
<evidence type="ECO:0000256" key="2">
    <source>
        <dbReference type="ARBA" id="ARBA00022737"/>
    </source>
</evidence>
<dbReference type="EMBL" id="MU089519">
    <property type="protein sequence ID" value="KAF7852104.1"/>
    <property type="molecule type" value="Genomic_DNA"/>
</dbReference>
<name>A0A8T0CY73_CORYI</name>
<keyword evidence="2" id="KW-0677">Repeat</keyword>
<protein>
    <recommendedName>
        <fullName evidence="5">TIR domain-containing protein</fullName>
    </recommendedName>
</protein>
<dbReference type="Pfam" id="PF23286">
    <property type="entry name" value="LRR_13"/>
    <property type="match status" value="1"/>
</dbReference>
<dbReference type="InterPro" id="IPR001611">
    <property type="entry name" value="Leu-rich_rpt"/>
</dbReference>
<dbReference type="Gene3D" id="3.40.50.300">
    <property type="entry name" value="P-loop containing nucleotide triphosphate hydrolases"/>
    <property type="match status" value="1"/>
</dbReference>
<dbReference type="InterPro" id="IPR027417">
    <property type="entry name" value="P-loop_NTPase"/>
</dbReference>
<organism evidence="6 7">
    <name type="scientific">Corymbia citriodora subsp. variegata</name>
    <dbReference type="NCBI Taxonomy" id="360336"/>
    <lineage>
        <taxon>Eukaryota</taxon>
        <taxon>Viridiplantae</taxon>
        <taxon>Streptophyta</taxon>
        <taxon>Embryophyta</taxon>
        <taxon>Tracheophyta</taxon>
        <taxon>Spermatophyta</taxon>
        <taxon>Magnoliopsida</taxon>
        <taxon>eudicotyledons</taxon>
        <taxon>Gunneridae</taxon>
        <taxon>Pentapetalae</taxon>
        <taxon>rosids</taxon>
        <taxon>malvids</taxon>
        <taxon>Myrtales</taxon>
        <taxon>Myrtaceae</taxon>
        <taxon>Myrtoideae</taxon>
        <taxon>Eucalypteae</taxon>
        <taxon>Corymbia</taxon>
    </lineage>
</organism>
<dbReference type="InterPro" id="IPR036390">
    <property type="entry name" value="WH_DNA-bd_sf"/>
</dbReference>
<dbReference type="SUPFAM" id="SSF52540">
    <property type="entry name" value="P-loop containing nucleoside triphosphate hydrolases"/>
    <property type="match status" value="1"/>
</dbReference>
<dbReference type="GO" id="GO:0007165">
    <property type="term" value="P:signal transduction"/>
    <property type="evidence" value="ECO:0007669"/>
    <property type="project" value="InterPro"/>
</dbReference>
<dbReference type="InterPro" id="IPR042197">
    <property type="entry name" value="Apaf_helical"/>
</dbReference>
<keyword evidence="3" id="KW-0611">Plant defense</keyword>
<dbReference type="Gene3D" id="1.10.8.430">
    <property type="entry name" value="Helical domain of apoptotic protease-activating factors"/>
    <property type="match status" value="1"/>
</dbReference>
<gene>
    <name evidence="6" type="ORF">BT93_L0500</name>
</gene>
<dbReference type="SUPFAM" id="SSF46785">
    <property type="entry name" value="Winged helix' DNA-binding domain"/>
    <property type="match status" value="1"/>
</dbReference>
<dbReference type="InterPro" id="IPR044974">
    <property type="entry name" value="Disease_R_plants"/>
</dbReference>
<dbReference type="PANTHER" id="PTHR11017">
    <property type="entry name" value="LEUCINE-RICH REPEAT-CONTAINING PROTEIN"/>
    <property type="match status" value="1"/>
</dbReference>
<dbReference type="Pfam" id="PF23282">
    <property type="entry name" value="WHD_ROQ1"/>
    <property type="match status" value="1"/>
</dbReference>
<dbReference type="Gramene" id="rna-gnl|WGS:JABURB|Cocit.L0500.1">
    <property type="protein sequence ID" value="cds-KAF7852104.1"/>
    <property type="gene ID" value="gene-BT93_L0500"/>
</dbReference>
<dbReference type="AlphaFoldDB" id="A0A8T0CY73"/>
<dbReference type="Gene3D" id="3.80.10.10">
    <property type="entry name" value="Ribonuclease Inhibitor"/>
    <property type="match status" value="2"/>
</dbReference>
<dbReference type="FunFam" id="3.40.50.10140:FF:000007">
    <property type="entry name" value="Disease resistance protein (TIR-NBS-LRR class)"/>
    <property type="match status" value="1"/>
</dbReference>
<reference evidence="6" key="1">
    <citation type="submission" date="2020-05" db="EMBL/GenBank/DDBJ databases">
        <title>WGS assembly of Corymbia citriodora subspecies variegata.</title>
        <authorList>
            <person name="Barry K."/>
            <person name="Hundley H."/>
            <person name="Shu S."/>
            <person name="Jenkins J."/>
            <person name="Grimwood J."/>
            <person name="Baten A."/>
        </authorList>
    </citation>
    <scope>NUCLEOTIDE SEQUENCE</scope>
    <source>
        <strain evidence="6">CV2-018</strain>
    </source>
</reference>
<dbReference type="InterPro" id="IPR032675">
    <property type="entry name" value="LRR_dom_sf"/>
</dbReference>
<dbReference type="Pfam" id="PF00931">
    <property type="entry name" value="NB-ARC"/>
    <property type="match status" value="1"/>
</dbReference>
<comment type="caution">
    <text evidence="6">The sequence shown here is derived from an EMBL/GenBank/DDBJ whole genome shotgun (WGS) entry which is preliminary data.</text>
</comment>
<keyword evidence="4" id="KW-0520">NAD</keyword>
<keyword evidence="1" id="KW-0433">Leucine-rich repeat</keyword>
<dbReference type="GO" id="GO:0043531">
    <property type="term" value="F:ADP binding"/>
    <property type="evidence" value="ECO:0007669"/>
    <property type="project" value="InterPro"/>
</dbReference>
<evidence type="ECO:0000256" key="4">
    <source>
        <dbReference type="ARBA" id="ARBA00023027"/>
    </source>
</evidence>
<dbReference type="PROSITE" id="PS50104">
    <property type="entry name" value="TIR"/>
    <property type="match status" value="1"/>
</dbReference>
<sequence>MASSSSKPRRNYHVFLSFRGSDVRNNFLGHLYTALDQTGIYTYIDSEELKKGEQISPMLMKAIEESRIAIVVFSENYASSRWCLEEVAKIMECKAQRDLIVLPIFYKVEPREIRGQRKSYGRAMAAHQSKFGKDSEIVKRWKKALFEAGSLSGWDLSDGDEAKVIKRIVKEISMQLNRTPLYVAKHPVGIHPQMIKLESMLDLESNDVRMIGLWGQGGIGKTTLAKAIYNAIFRQFEGSCFLPNIREASKDSNDLVTLQKKLLSQILLGKRLTVFSVDGGIILMQDRLCHKKVLLVLDDVNDVKQLNALAGKFEWFGKGSRIIITTRDSHLLTSHGIDKDHIYEVETLKDCEALELFNKHAFLRNNNVIIRRDLVDSALHYANGLPLALEVLGAFLCCRRESEWESALNRLAKSPDKTINDVLKLSYDGLEDYAKEIFLDIACFFKGQSTEYIMKLLDSCDFDTTIGVQVLVEKSLIIKEKETLQMHDLIQLMGMDIVKQECLDDPGRRSRLWLYDDFLDVLSGDMGTNVVKAIVLDLTKPEEISIDPDAFANMRRLRVLIMINDFGKLKFINFSECQSVVCMPNLNCTPSLEELNLGGCKNLEHVHRSVVHHGKLQFLHLYGCSKLQRFPDIPDKIKALREILLTGTSIKELPTSIENLVSLEILVLQDCKKLEILPSSIYKLQNLKTLLLDGCSSLNKFPNKEEDSSDPHMEMGFPKLEWLDLRRCNLSEVEFLEDHSCFPFLRDLWLSKNNFTNLPTCRHLYNLLTLDVSYCRQLQEIRKIPGQLRGLEAVCCESLNKIPSDICRVRDIDLSLCHELVRKGFTNDLVKLEKFLPRMGCRVLLPRGHMPEWLLPDKDDYISFTTSKDLYKEFLGLAFCVVF</sequence>
<dbReference type="InterPro" id="IPR000157">
    <property type="entry name" value="TIR_dom"/>
</dbReference>
<keyword evidence="7" id="KW-1185">Reference proteome</keyword>
<dbReference type="PANTHER" id="PTHR11017:SF292">
    <property type="entry name" value="AAA+ ATPASE DOMAIN-CONTAINING PROTEIN"/>
    <property type="match status" value="1"/>
</dbReference>
<accession>A0A8T0CY73</accession>
<evidence type="ECO:0000256" key="1">
    <source>
        <dbReference type="ARBA" id="ARBA00022614"/>
    </source>
</evidence>
<evidence type="ECO:0000313" key="6">
    <source>
        <dbReference type="EMBL" id="KAF7852104.1"/>
    </source>
</evidence>
<dbReference type="SMART" id="SM00255">
    <property type="entry name" value="TIR"/>
    <property type="match status" value="1"/>
</dbReference>
<evidence type="ECO:0000259" key="5">
    <source>
        <dbReference type="PROSITE" id="PS50104"/>
    </source>
</evidence>
<dbReference type="InterPro" id="IPR058546">
    <property type="entry name" value="RPS4B/Roq1-like_LRR"/>
</dbReference>
<dbReference type="PRINTS" id="PR00364">
    <property type="entry name" value="DISEASERSIST"/>
</dbReference>
<evidence type="ECO:0000256" key="3">
    <source>
        <dbReference type="ARBA" id="ARBA00022821"/>
    </source>
</evidence>
<dbReference type="Proteomes" id="UP000806378">
    <property type="component" value="Unassembled WGS sequence"/>
</dbReference>